<dbReference type="CDD" id="cd07302">
    <property type="entry name" value="CHD"/>
    <property type="match status" value="1"/>
</dbReference>
<dbReference type="InterPro" id="IPR029787">
    <property type="entry name" value="Nucleotide_cyclase"/>
</dbReference>
<feature type="domain" description="Guanylate cyclase" evidence="2">
    <location>
        <begin position="9"/>
        <end position="123"/>
    </location>
</feature>
<name>A0A382UMC2_9ZZZZ</name>
<dbReference type="InterPro" id="IPR001054">
    <property type="entry name" value="A/G_cyclase"/>
</dbReference>
<feature type="region of interest" description="Disordered" evidence="1">
    <location>
        <begin position="179"/>
        <end position="206"/>
    </location>
</feature>
<proteinExistence type="predicted"/>
<accession>A0A382UMC2</accession>
<dbReference type="GO" id="GO:0035556">
    <property type="term" value="P:intracellular signal transduction"/>
    <property type="evidence" value="ECO:0007669"/>
    <property type="project" value="InterPro"/>
</dbReference>
<evidence type="ECO:0000256" key="1">
    <source>
        <dbReference type="SAM" id="MobiDB-lite"/>
    </source>
</evidence>
<dbReference type="Pfam" id="PF00211">
    <property type="entry name" value="Guanylate_cyc"/>
    <property type="match status" value="1"/>
</dbReference>
<dbReference type="InterPro" id="IPR050697">
    <property type="entry name" value="Adenylyl/Guanylyl_Cyclase_3/4"/>
</dbReference>
<organism evidence="3">
    <name type="scientific">marine metagenome</name>
    <dbReference type="NCBI Taxonomy" id="408172"/>
    <lineage>
        <taxon>unclassified sequences</taxon>
        <taxon>metagenomes</taxon>
        <taxon>ecological metagenomes</taxon>
    </lineage>
</organism>
<sequence>MNEKRRLSGIMFTDVVGYSAIMDKNESAAMKLLENHKNITKPIIESYNGKILKPQGDGFMIEFSSVVDAVRCGTDIQKEISNYNSDKNEDDKIRLRIGIHMGDLIIKDNDIYGHDVNIASRIEKLSDPGGICISQTVYDQIKNKVEIETLDLGETELKNIKDKVNIYKVLLEAQEKINDSDANSNSKSEQEKKTNDESEDNIKEAIKEKLKDSFQAKIPNIDIDIEDGDEKVKIDSDGIKVTDKDGTNVEIG</sequence>
<dbReference type="GO" id="GO:0006171">
    <property type="term" value="P:cAMP biosynthetic process"/>
    <property type="evidence" value="ECO:0007669"/>
    <property type="project" value="TreeGrafter"/>
</dbReference>
<dbReference type="EMBL" id="UINC01145297">
    <property type="protein sequence ID" value="SVD35340.1"/>
    <property type="molecule type" value="Genomic_DNA"/>
</dbReference>
<dbReference type="PROSITE" id="PS50125">
    <property type="entry name" value="GUANYLATE_CYCLASE_2"/>
    <property type="match status" value="1"/>
</dbReference>
<gene>
    <name evidence="3" type="ORF">METZ01_LOCUS388194</name>
</gene>
<feature type="non-terminal residue" evidence="3">
    <location>
        <position position="252"/>
    </location>
</feature>
<evidence type="ECO:0000259" key="2">
    <source>
        <dbReference type="PROSITE" id="PS50125"/>
    </source>
</evidence>
<evidence type="ECO:0000313" key="3">
    <source>
        <dbReference type="EMBL" id="SVD35340.1"/>
    </source>
</evidence>
<dbReference type="SMART" id="SM00044">
    <property type="entry name" value="CYCc"/>
    <property type="match status" value="1"/>
</dbReference>
<dbReference type="SUPFAM" id="SSF55073">
    <property type="entry name" value="Nucleotide cyclase"/>
    <property type="match status" value="1"/>
</dbReference>
<dbReference type="Gene3D" id="3.30.70.1230">
    <property type="entry name" value="Nucleotide cyclase"/>
    <property type="match status" value="1"/>
</dbReference>
<dbReference type="AlphaFoldDB" id="A0A382UMC2"/>
<protein>
    <recommendedName>
        <fullName evidence="2">Guanylate cyclase domain-containing protein</fullName>
    </recommendedName>
</protein>
<dbReference type="PANTHER" id="PTHR43081">
    <property type="entry name" value="ADENYLATE CYCLASE, TERMINAL-DIFFERENTIATION SPECIFIC-RELATED"/>
    <property type="match status" value="1"/>
</dbReference>
<reference evidence="3" key="1">
    <citation type="submission" date="2018-05" db="EMBL/GenBank/DDBJ databases">
        <authorList>
            <person name="Lanie J.A."/>
            <person name="Ng W.-L."/>
            <person name="Kazmierczak K.M."/>
            <person name="Andrzejewski T.M."/>
            <person name="Davidsen T.M."/>
            <person name="Wayne K.J."/>
            <person name="Tettelin H."/>
            <person name="Glass J.I."/>
            <person name="Rusch D."/>
            <person name="Podicherti R."/>
            <person name="Tsui H.-C.T."/>
            <person name="Winkler M.E."/>
        </authorList>
    </citation>
    <scope>NUCLEOTIDE SEQUENCE</scope>
</reference>
<feature type="compositionally biased region" description="Basic and acidic residues" evidence="1">
    <location>
        <begin position="188"/>
        <end position="206"/>
    </location>
</feature>
<dbReference type="PANTHER" id="PTHR43081:SF19">
    <property type="entry name" value="PH-SENSITIVE ADENYLATE CYCLASE RV1264"/>
    <property type="match status" value="1"/>
</dbReference>